<dbReference type="Pfam" id="PF00392">
    <property type="entry name" value="GntR"/>
    <property type="match status" value="1"/>
</dbReference>
<evidence type="ECO:0000313" key="5">
    <source>
        <dbReference type="EMBL" id="SEF96438.1"/>
    </source>
</evidence>
<evidence type="ECO:0000256" key="3">
    <source>
        <dbReference type="ARBA" id="ARBA00023163"/>
    </source>
</evidence>
<accession>A0A1H5WAQ1</accession>
<evidence type="ECO:0000313" key="6">
    <source>
        <dbReference type="Proteomes" id="UP000236732"/>
    </source>
</evidence>
<evidence type="ECO:0000256" key="2">
    <source>
        <dbReference type="ARBA" id="ARBA00023125"/>
    </source>
</evidence>
<dbReference type="InterPro" id="IPR008920">
    <property type="entry name" value="TF_FadR/GntR_C"/>
</dbReference>
<reference evidence="5 6" key="1">
    <citation type="submission" date="2016-10" db="EMBL/GenBank/DDBJ databases">
        <authorList>
            <person name="de Groot N.N."/>
        </authorList>
    </citation>
    <scope>NUCLEOTIDE SEQUENCE [LARGE SCALE GENOMIC DNA]</scope>
    <source>
        <strain evidence="5 6">CGMCC 4.7037</strain>
    </source>
</reference>
<evidence type="ECO:0000259" key="4">
    <source>
        <dbReference type="PROSITE" id="PS50949"/>
    </source>
</evidence>
<dbReference type="PANTHER" id="PTHR43537">
    <property type="entry name" value="TRANSCRIPTIONAL REGULATOR, GNTR FAMILY"/>
    <property type="match status" value="1"/>
</dbReference>
<dbReference type="GO" id="GO:0003677">
    <property type="term" value="F:DNA binding"/>
    <property type="evidence" value="ECO:0007669"/>
    <property type="project" value="UniProtKB-KW"/>
</dbReference>
<dbReference type="PROSITE" id="PS50949">
    <property type="entry name" value="HTH_GNTR"/>
    <property type="match status" value="1"/>
</dbReference>
<keyword evidence="6" id="KW-1185">Reference proteome</keyword>
<sequence length="228" mass="26055">MALNWERDTAPAATAGERAYRWTREAILGGRFPEGSFLEEKLVCDEAGVSRTPVREAFHRLAAEKYIDLLPRRGAQVRSVTAAELFETYEMRLVLEIHGFRILCDKRTDIPRELSAHLDLMEDPDMIARCRAGDRDAIAEHAKMDFFFHFSFVRATGNTVLIDLFSSLQPRHQRIGVSAVAVRPNRLAVINPEHRTLLAALTTHDFDTAERTLRNHLRPDERVVSHLR</sequence>
<dbReference type="Gene3D" id="1.20.120.530">
    <property type="entry name" value="GntR ligand-binding domain-like"/>
    <property type="match status" value="1"/>
</dbReference>
<gene>
    <name evidence="5" type="ORF">SAMN05444920_1011125</name>
</gene>
<dbReference type="Proteomes" id="UP000236732">
    <property type="component" value="Unassembled WGS sequence"/>
</dbReference>
<dbReference type="SUPFAM" id="SSF46785">
    <property type="entry name" value="Winged helix' DNA-binding domain"/>
    <property type="match status" value="1"/>
</dbReference>
<dbReference type="Gene3D" id="1.10.10.10">
    <property type="entry name" value="Winged helix-like DNA-binding domain superfamily/Winged helix DNA-binding domain"/>
    <property type="match status" value="1"/>
</dbReference>
<protein>
    <submittedName>
        <fullName evidence="5">DNA-binding transcriptional regulator, GntR family</fullName>
    </submittedName>
</protein>
<dbReference type="SMART" id="SM00345">
    <property type="entry name" value="HTH_GNTR"/>
    <property type="match status" value="1"/>
</dbReference>
<evidence type="ECO:0000256" key="1">
    <source>
        <dbReference type="ARBA" id="ARBA00023015"/>
    </source>
</evidence>
<dbReference type="GO" id="GO:0003700">
    <property type="term" value="F:DNA-binding transcription factor activity"/>
    <property type="evidence" value="ECO:0007669"/>
    <property type="project" value="InterPro"/>
</dbReference>
<dbReference type="EMBL" id="FNVT01000001">
    <property type="protein sequence ID" value="SEF96438.1"/>
    <property type="molecule type" value="Genomic_DNA"/>
</dbReference>
<feature type="domain" description="HTH gntR-type" evidence="4">
    <location>
        <begin position="13"/>
        <end position="80"/>
    </location>
</feature>
<dbReference type="InterPro" id="IPR036390">
    <property type="entry name" value="WH_DNA-bd_sf"/>
</dbReference>
<dbReference type="Pfam" id="PF07729">
    <property type="entry name" value="FCD"/>
    <property type="match status" value="1"/>
</dbReference>
<keyword evidence="2 5" id="KW-0238">DNA-binding</keyword>
<dbReference type="InterPro" id="IPR000524">
    <property type="entry name" value="Tscrpt_reg_HTH_GntR"/>
</dbReference>
<dbReference type="InterPro" id="IPR036388">
    <property type="entry name" value="WH-like_DNA-bd_sf"/>
</dbReference>
<dbReference type="InterPro" id="IPR011711">
    <property type="entry name" value="GntR_C"/>
</dbReference>
<dbReference type="SUPFAM" id="SSF48008">
    <property type="entry name" value="GntR ligand-binding domain-like"/>
    <property type="match status" value="1"/>
</dbReference>
<keyword evidence="1" id="KW-0805">Transcription regulation</keyword>
<organism evidence="5 6">
    <name type="scientific">Nonomuraea solani</name>
    <dbReference type="NCBI Taxonomy" id="1144553"/>
    <lineage>
        <taxon>Bacteria</taxon>
        <taxon>Bacillati</taxon>
        <taxon>Actinomycetota</taxon>
        <taxon>Actinomycetes</taxon>
        <taxon>Streptosporangiales</taxon>
        <taxon>Streptosporangiaceae</taxon>
        <taxon>Nonomuraea</taxon>
    </lineage>
</organism>
<dbReference type="SMART" id="SM00895">
    <property type="entry name" value="FCD"/>
    <property type="match status" value="1"/>
</dbReference>
<proteinExistence type="predicted"/>
<dbReference type="AlphaFoldDB" id="A0A1H5WAQ1"/>
<name>A0A1H5WAQ1_9ACTN</name>
<keyword evidence="3" id="KW-0804">Transcription</keyword>
<dbReference type="PANTHER" id="PTHR43537:SF24">
    <property type="entry name" value="GLUCONATE OPERON TRANSCRIPTIONAL REPRESSOR"/>
    <property type="match status" value="1"/>
</dbReference>